<evidence type="ECO:0000313" key="6">
    <source>
        <dbReference type="Proteomes" id="UP000032427"/>
    </source>
</evidence>
<dbReference type="PATRIC" id="fig|80852.17.peg.3942"/>
<accession>A0A090IB68</accession>
<protein>
    <submittedName>
        <fullName evidence="5">Putative exported protein</fullName>
    </submittedName>
</protein>
<dbReference type="AlphaFoldDB" id="A0A090IB68"/>
<dbReference type="Proteomes" id="UP000032427">
    <property type="component" value="Chromosome 2"/>
</dbReference>
<reference evidence="6" key="1">
    <citation type="submission" date="2014-09" db="EMBL/GenBank/DDBJ databases">
        <authorList>
            <person name="Hjerde E."/>
        </authorList>
    </citation>
    <scope>NUCLEOTIDE SEQUENCE [LARGE SCALE GENOMIC DNA]</scope>
    <source>
        <strain evidence="6">06/09/139</strain>
    </source>
</reference>
<evidence type="ECO:0000256" key="2">
    <source>
        <dbReference type="ARBA" id="ARBA00023239"/>
    </source>
</evidence>
<dbReference type="GO" id="GO:0016829">
    <property type="term" value="F:lyase activity"/>
    <property type="evidence" value="ECO:0007669"/>
    <property type="project" value="UniProtKB-KW"/>
</dbReference>
<dbReference type="InterPro" id="IPR008929">
    <property type="entry name" value="Chondroitin_lyas"/>
</dbReference>
<sequence>MKANKLLPLAACIGAITFSTQSLAANFVFLEEATLEANRTLLNSDNAPASMTDAYKKTIEEAELAMKDGPFTVTAKGMVPPSGDKHDYLSISPYWWPDKNKSDGLPWIRHDGKTNPASKTDETDSKRIGHFTRSVRALAVAYYFSQDEKYAQQGIEYVRTWFINDDTKMNPNVNFAQGVPGRADGRRSGIIDTRTLADRMLDSFAILSKSPHWTENDEQQITQWYTDYLDWMIVDDLSGGPKGEAYSENNHGTWYDFQIAGISYFLGNDALAKQMVQKGKMRVDTQFEKDGSQPHEIERTRAYHYHYFSLDPLVGIAQIGDKVGIDLWHYTNKKGGSLEAGIQLMANYQDLDKTWPYSQKDKRRRIERMTPIYLKAGIAMDKPEWVNLAKDTDFSQFTVKKNLAEVWAQRDIELLYLKQK</sequence>
<dbReference type="SUPFAM" id="SSF48230">
    <property type="entry name" value="Chondroitin AC/alginate lyase"/>
    <property type="match status" value="1"/>
</dbReference>
<feature type="chain" id="PRO_5001857570" evidence="3">
    <location>
        <begin position="25"/>
        <end position="420"/>
    </location>
</feature>
<dbReference type="STRING" id="80852.AWOD_II_1137"/>
<gene>
    <name evidence="5" type="ORF">AWOD_II_1137</name>
</gene>
<dbReference type="InterPro" id="IPR008397">
    <property type="entry name" value="Alginate_lyase_dom"/>
</dbReference>
<dbReference type="EMBL" id="LN554847">
    <property type="protein sequence ID" value="CED57752.1"/>
    <property type="molecule type" value="Genomic_DNA"/>
</dbReference>
<dbReference type="Gene3D" id="1.50.10.100">
    <property type="entry name" value="Chondroitin AC/alginate lyase"/>
    <property type="match status" value="1"/>
</dbReference>
<dbReference type="HOGENOM" id="CLU_031144_0_0_6"/>
<feature type="signal peptide" evidence="3">
    <location>
        <begin position="1"/>
        <end position="24"/>
    </location>
</feature>
<keyword evidence="2" id="KW-0456">Lyase</keyword>
<organism evidence="5 6">
    <name type="scientific">Aliivibrio wodanis</name>
    <dbReference type="NCBI Taxonomy" id="80852"/>
    <lineage>
        <taxon>Bacteria</taxon>
        <taxon>Pseudomonadati</taxon>
        <taxon>Pseudomonadota</taxon>
        <taxon>Gammaproteobacteria</taxon>
        <taxon>Vibrionales</taxon>
        <taxon>Vibrionaceae</taxon>
        <taxon>Aliivibrio</taxon>
    </lineage>
</organism>
<evidence type="ECO:0000256" key="3">
    <source>
        <dbReference type="SAM" id="SignalP"/>
    </source>
</evidence>
<dbReference type="Pfam" id="PF05426">
    <property type="entry name" value="Alginate_lyase"/>
    <property type="match status" value="1"/>
</dbReference>
<name>A0A090IB68_9GAMM</name>
<evidence type="ECO:0000256" key="1">
    <source>
        <dbReference type="ARBA" id="ARBA00022729"/>
    </source>
</evidence>
<proteinExistence type="predicted"/>
<dbReference type="OrthoDB" id="7210452at2"/>
<evidence type="ECO:0000313" key="5">
    <source>
        <dbReference type="EMBL" id="CED57752.1"/>
    </source>
</evidence>
<dbReference type="GeneID" id="28543392"/>
<evidence type="ECO:0000259" key="4">
    <source>
        <dbReference type="Pfam" id="PF05426"/>
    </source>
</evidence>
<keyword evidence="6" id="KW-1185">Reference proteome</keyword>
<dbReference type="KEGG" id="awd:AWOD_II_1137"/>
<feature type="domain" description="Alginate lyase" evidence="4">
    <location>
        <begin position="72"/>
        <end position="355"/>
    </location>
</feature>
<keyword evidence="1 3" id="KW-0732">Signal</keyword>
<dbReference type="GO" id="GO:0042597">
    <property type="term" value="C:periplasmic space"/>
    <property type="evidence" value="ECO:0007669"/>
    <property type="project" value="InterPro"/>
</dbReference>